<dbReference type="Proteomes" id="UP001054945">
    <property type="component" value="Unassembled WGS sequence"/>
</dbReference>
<gene>
    <name evidence="1" type="ORF">CEXT_722861</name>
</gene>
<keyword evidence="2" id="KW-1185">Reference proteome</keyword>
<organism evidence="1 2">
    <name type="scientific">Caerostris extrusa</name>
    <name type="common">Bark spider</name>
    <name type="synonym">Caerostris bankana</name>
    <dbReference type="NCBI Taxonomy" id="172846"/>
    <lineage>
        <taxon>Eukaryota</taxon>
        <taxon>Metazoa</taxon>
        <taxon>Ecdysozoa</taxon>
        <taxon>Arthropoda</taxon>
        <taxon>Chelicerata</taxon>
        <taxon>Arachnida</taxon>
        <taxon>Araneae</taxon>
        <taxon>Araneomorphae</taxon>
        <taxon>Entelegynae</taxon>
        <taxon>Araneoidea</taxon>
        <taxon>Araneidae</taxon>
        <taxon>Caerostris</taxon>
    </lineage>
</organism>
<evidence type="ECO:0000313" key="2">
    <source>
        <dbReference type="Proteomes" id="UP001054945"/>
    </source>
</evidence>
<dbReference type="AlphaFoldDB" id="A0AAV4RBN1"/>
<protein>
    <submittedName>
        <fullName evidence="1">Uncharacterized protein</fullName>
    </submittedName>
</protein>
<name>A0AAV4RBN1_CAEEX</name>
<comment type="caution">
    <text evidence="1">The sequence shown here is derived from an EMBL/GenBank/DDBJ whole genome shotgun (WGS) entry which is preliminary data.</text>
</comment>
<reference evidence="1 2" key="1">
    <citation type="submission" date="2021-06" db="EMBL/GenBank/DDBJ databases">
        <title>Caerostris extrusa draft genome.</title>
        <authorList>
            <person name="Kono N."/>
            <person name="Arakawa K."/>
        </authorList>
    </citation>
    <scope>NUCLEOTIDE SEQUENCE [LARGE SCALE GENOMIC DNA]</scope>
</reference>
<accession>A0AAV4RBN1</accession>
<proteinExistence type="predicted"/>
<sequence>MRMDRQLWTMEMNKDSCGQWGWTDSCARWRWTKAFVDNGDGQSRLWTVGMDKNGCGQWGSTKTVVTNVLLLNKDTVTVIYFYQDEQVDYVSQSSRRSDASVKHESSHDNAVFGRPGHKIIHFNRKTRTIPL</sequence>
<evidence type="ECO:0000313" key="1">
    <source>
        <dbReference type="EMBL" id="GIY19234.1"/>
    </source>
</evidence>
<dbReference type="EMBL" id="BPLR01007730">
    <property type="protein sequence ID" value="GIY19234.1"/>
    <property type="molecule type" value="Genomic_DNA"/>
</dbReference>